<sequence>MEAVMNECDIPYLLRRVRAHRSQAAAANCPEARLIHRRFVENYQHLLVGIRRDQLRERGDRGSQPCAERACLCEGQDPEMAQSRRATSAAAAAGERGENEAVPAIRYKPASVLVHHDLTALGRQSVPEAPQLFNANVTVATASAATAAHQRINPADRQAQAMAMDATA</sequence>
<dbReference type="Proteomes" id="UP000290975">
    <property type="component" value="Unassembled WGS sequence"/>
</dbReference>
<proteinExistence type="predicted"/>
<reference evidence="1 2" key="1">
    <citation type="submission" date="2014-12" db="EMBL/GenBank/DDBJ databases">
        <title>Whole genome sequencing of Sphingobium xenophagum OW59.</title>
        <authorList>
            <person name="Ohta Y."/>
            <person name="Nishi S."/>
            <person name="Hatada Y."/>
        </authorList>
    </citation>
    <scope>NUCLEOTIDE SEQUENCE [LARGE SCALE GENOMIC DNA]</scope>
    <source>
        <strain evidence="1 2">OW59</strain>
    </source>
</reference>
<keyword evidence="2" id="KW-1185">Reference proteome</keyword>
<evidence type="ECO:0000313" key="1">
    <source>
        <dbReference type="EMBL" id="GBH30822.1"/>
    </source>
</evidence>
<dbReference type="AlphaFoldDB" id="A0A401J2F5"/>
<organism evidence="1 2">
    <name type="scientific">Sphingobium xenophagum</name>
    <dbReference type="NCBI Taxonomy" id="121428"/>
    <lineage>
        <taxon>Bacteria</taxon>
        <taxon>Pseudomonadati</taxon>
        <taxon>Pseudomonadota</taxon>
        <taxon>Alphaproteobacteria</taxon>
        <taxon>Sphingomonadales</taxon>
        <taxon>Sphingomonadaceae</taxon>
        <taxon>Sphingobium</taxon>
    </lineage>
</organism>
<name>A0A401J2F5_SPHXE</name>
<comment type="caution">
    <text evidence="1">The sequence shown here is derived from an EMBL/GenBank/DDBJ whole genome shotgun (WGS) entry which is preliminary data.</text>
</comment>
<accession>A0A401J2F5</accession>
<evidence type="ECO:0000313" key="2">
    <source>
        <dbReference type="Proteomes" id="UP000290975"/>
    </source>
</evidence>
<dbReference type="EMBL" id="BBQY01000006">
    <property type="protein sequence ID" value="GBH30822.1"/>
    <property type="molecule type" value="Genomic_DNA"/>
</dbReference>
<gene>
    <name evidence="1" type="ORF">MBESOW_P2077</name>
</gene>
<protein>
    <submittedName>
        <fullName evidence="1">Uncharacterized protein</fullName>
    </submittedName>
</protein>